<reference evidence="12" key="2">
    <citation type="submission" date="2023-06" db="EMBL/GenBank/DDBJ databases">
        <authorList>
            <person name="Swenson N.G."/>
            <person name="Wegrzyn J.L."/>
            <person name="Mcevoy S.L."/>
        </authorList>
    </citation>
    <scope>NUCLEOTIDE SEQUENCE</scope>
    <source>
        <strain evidence="12">NS2018</strain>
        <tissue evidence="12">Leaf</tissue>
    </source>
</reference>
<evidence type="ECO:0000256" key="8">
    <source>
        <dbReference type="ARBA" id="ARBA00023288"/>
    </source>
</evidence>
<dbReference type="CDD" id="cd00010">
    <property type="entry name" value="AAI_LTSS"/>
    <property type="match status" value="1"/>
</dbReference>
<protein>
    <recommendedName>
        <fullName evidence="11">Bifunctional inhibitor/plant lipid transfer protein/seed storage helical domain-containing protein</fullName>
    </recommendedName>
</protein>
<keyword evidence="4" id="KW-0336">GPI-anchor</keyword>
<dbReference type="EMBL" id="JAUESC010000384">
    <property type="protein sequence ID" value="KAK0582895.1"/>
    <property type="molecule type" value="Genomic_DNA"/>
</dbReference>
<dbReference type="Pfam" id="PF14368">
    <property type="entry name" value="LTP_2"/>
    <property type="match status" value="1"/>
</dbReference>
<evidence type="ECO:0000313" key="12">
    <source>
        <dbReference type="EMBL" id="KAK0582895.1"/>
    </source>
</evidence>
<organism evidence="12 13">
    <name type="scientific">Acer saccharum</name>
    <name type="common">Sugar maple</name>
    <dbReference type="NCBI Taxonomy" id="4024"/>
    <lineage>
        <taxon>Eukaryota</taxon>
        <taxon>Viridiplantae</taxon>
        <taxon>Streptophyta</taxon>
        <taxon>Embryophyta</taxon>
        <taxon>Tracheophyta</taxon>
        <taxon>Spermatophyta</taxon>
        <taxon>Magnoliopsida</taxon>
        <taxon>eudicotyledons</taxon>
        <taxon>Gunneridae</taxon>
        <taxon>Pentapetalae</taxon>
        <taxon>rosids</taxon>
        <taxon>malvids</taxon>
        <taxon>Sapindales</taxon>
        <taxon>Sapindaceae</taxon>
        <taxon>Hippocastanoideae</taxon>
        <taxon>Acereae</taxon>
        <taxon>Acer</taxon>
    </lineage>
</organism>
<dbReference type="Gene3D" id="1.10.110.10">
    <property type="entry name" value="Plant lipid-transfer and hydrophobic proteins"/>
    <property type="match status" value="1"/>
</dbReference>
<comment type="subcellular location">
    <subcellularLocation>
        <location evidence="1">Cell membrane</location>
        <topology evidence="1">Lipid-anchor</topology>
        <topology evidence="1">GPI-anchor</topology>
    </subcellularLocation>
</comment>
<dbReference type="AlphaFoldDB" id="A0AA39VJF8"/>
<feature type="domain" description="Bifunctional inhibitor/plant lipid transfer protein/seed storage helical" evidence="11">
    <location>
        <begin position="29"/>
        <end position="108"/>
    </location>
</feature>
<sequence length="206" mass="20813">MKGFKIFHLLAVLATLSVISVNGQITTPCTASMISSFTPCINFITGSTANGASPTQGCCASLKSLTSTSMDCACLVIAANIPLQLPINRTLALSLPRACNMGGVPLQCKASGTPLPAPGPGLLGPTPAPIADSPFSPQASKASDSAPEPESDNPMDLTPASPPLPTTTSSGGVRPVLTPPPSASSHISPPAILLSIVGMMIFNCYV</sequence>
<feature type="chain" id="PRO_5041392794" description="Bifunctional inhibitor/plant lipid transfer protein/seed storage helical domain-containing protein" evidence="10">
    <location>
        <begin position="24"/>
        <end position="206"/>
    </location>
</feature>
<keyword evidence="3" id="KW-1003">Cell membrane</keyword>
<evidence type="ECO:0000256" key="5">
    <source>
        <dbReference type="ARBA" id="ARBA00022729"/>
    </source>
</evidence>
<evidence type="ECO:0000256" key="10">
    <source>
        <dbReference type="SAM" id="SignalP"/>
    </source>
</evidence>
<gene>
    <name evidence="12" type="ORF">LWI29_030899</name>
</gene>
<evidence type="ECO:0000256" key="7">
    <source>
        <dbReference type="ARBA" id="ARBA00023180"/>
    </source>
</evidence>
<evidence type="ECO:0000313" key="13">
    <source>
        <dbReference type="Proteomes" id="UP001168877"/>
    </source>
</evidence>
<proteinExistence type="inferred from homology"/>
<keyword evidence="8" id="KW-0449">Lipoprotein</keyword>
<keyword evidence="6" id="KW-1015">Disulfide bond</keyword>
<evidence type="ECO:0000256" key="6">
    <source>
        <dbReference type="ARBA" id="ARBA00023157"/>
    </source>
</evidence>
<feature type="signal peptide" evidence="10">
    <location>
        <begin position="1"/>
        <end position="23"/>
    </location>
</feature>
<dbReference type="PANTHER" id="PTHR33044">
    <property type="entry name" value="BIFUNCTIONAL INHIBITOR/LIPID-TRANSFER PROTEIN/SEED STORAGE 2S ALBUMIN SUPERFAMILY PROTEIN-RELATED"/>
    <property type="match status" value="1"/>
</dbReference>
<evidence type="ECO:0000259" key="11">
    <source>
        <dbReference type="SMART" id="SM00499"/>
    </source>
</evidence>
<comment type="similarity">
    <text evidence="2">Belongs to the plant LTP family.</text>
</comment>
<comment type="caution">
    <text evidence="12">The sequence shown here is derived from an EMBL/GenBank/DDBJ whole genome shotgun (WGS) entry which is preliminary data.</text>
</comment>
<dbReference type="InterPro" id="IPR043325">
    <property type="entry name" value="LTSS"/>
</dbReference>
<evidence type="ECO:0000256" key="9">
    <source>
        <dbReference type="SAM" id="MobiDB-lite"/>
    </source>
</evidence>
<evidence type="ECO:0000256" key="4">
    <source>
        <dbReference type="ARBA" id="ARBA00022622"/>
    </source>
</evidence>
<keyword evidence="4" id="KW-0472">Membrane</keyword>
<name>A0AA39VJF8_ACESA</name>
<evidence type="ECO:0000256" key="3">
    <source>
        <dbReference type="ARBA" id="ARBA00022475"/>
    </source>
</evidence>
<reference evidence="12" key="1">
    <citation type="journal article" date="2022" name="Plant J.">
        <title>Strategies of tolerance reflected in two North American maple genomes.</title>
        <authorList>
            <person name="McEvoy S.L."/>
            <person name="Sezen U.U."/>
            <person name="Trouern-Trend A."/>
            <person name="McMahon S.M."/>
            <person name="Schaberg P.G."/>
            <person name="Yang J."/>
            <person name="Wegrzyn J.L."/>
            <person name="Swenson N.G."/>
        </authorList>
    </citation>
    <scope>NUCLEOTIDE SEQUENCE</scope>
    <source>
        <strain evidence="12">NS2018</strain>
    </source>
</reference>
<dbReference type="SUPFAM" id="SSF47699">
    <property type="entry name" value="Bifunctional inhibitor/lipid-transfer protein/seed storage 2S albumin"/>
    <property type="match status" value="1"/>
</dbReference>
<dbReference type="InterPro" id="IPR036312">
    <property type="entry name" value="Bifun_inhib/LTP/seed_sf"/>
</dbReference>
<keyword evidence="5 10" id="KW-0732">Signal</keyword>
<dbReference type="SMART" id="SM00499">
    <property type="entry name" value="AAI"/>
    <property type="match status" value="1"/>
</dbReference>
<dbReference type="Proteomes" id="UP001168877">
    <property type="component" value="Unassembled WGS sequence"/>
</dbReference>
<evidence type="ECO:0000256" key="2">
    <source>
        <dbReference type="ARBA" id="ARBA00009748"/>
    </source>
</evidence>
<dbReference type="InterPro" id="IPR016140">
    <property type="entry name" value="Bifunc_inhib/LTP/seed_store"/>
</dbReference>
<keyword evidence="13" id="KW-1185">Reference proteome</keyword>
<accession>A0AA39VJF8</accession>
<dbReference type="GO" id="GO:0098552">
    <property type="term" value="C:side of membrane"/>
    <property type="evidence" value="ECO:0007669"/>
    <property type="project" value="UniProtKB-KW"/>
</dbReference>
<dbReference type="GO" id="GO:0005886">
    <property type="term" value="C:plasma membrane"/>
    <property type="evidence" value="ECO:0007669"/>
    <property type="project" value="UniProtKB-SubCell"/>
</dbReference>
<evidence type="ECO:0000256" key="1">
    <source>
        <dbReference type="ARBA" id="ARBA00004609"/>
    </source>
</evidence>
<feature type="region of interest" description="Disordered" evidence="9">
    <location>
        <begin position="117"/>
        <end position="188"/>
    </location>
</feature>
<keyword evidence="7" id="KW-0325">Glycoprotein</keyword>